<evidence type="ECO:0000313" key="4">
    <source>
        <dbReference type="EMBL" id="PMC63354.1"/>
    </source>
</evidence>
<dbReference type="PANTHER" id="PTHR43764">
    <property type="entry name" value="MOLYBDENUM COFACTOR BIOSYNTHESIS"/>
    <property type="match status" value="1"/>
</dbReference>
<dbReference type="PANTHER" id="PTHR43764:SF1">
    <property type="entry name" value="MOLYBDOPTERIN MOLYBDOTRANSFERASE"/>
    <property type="match status" value="1"/>
</dbReference>
<dbReference type="AlphaFoldDB" id="A0A2N6T241"/>
<reference evidence="4 6" key="1">
    <citation type="submission" date="2017-09" db="EMBL/GenBank/DDBJ databases">
        <title>Bacterial strain isolated from the female urinary microbiota.</title>
        <authorList>
            <person name="Thomas-White K."/>
            <person name="Kumar N."/>
            <person name="Forster S."/>
            <person name="Putonti C."/>
            <person name="Lawley T."/>
            <person name="Wolfe A.J."/>
        </authorList>
    </citation>
    <scope>NUCLEOTIDE SEQUENCE [LARGE SCALE GENOMIC DNA]</scope>
    <source>
        <strain evidence="4 6">UMB0908</strain>
    </source>
</reference>
<evidence type="ECO:0000313" key="6">
    <source>
        <dbReference type="Proteomes" id="UP000235363"/>
    </source>
</evidence>
<proteinExistence type="predicted"/>
<dbReference type="InterPro" id="IPR036425">
    <property type="entry name" value="MoaB/Mog-like_dom_sf"/>
</dbReference>
<dbReference type="InterPro" id="IPR051920">
    <property type="entry name" value="MPT_Adenylyltrnsfr/MoaC-Rel"/>
</dbReference>
<dbReference type="STRING" id="1725.WU86_03095"/>
<sequence length="196" mass="20517">MGELENGVRGVQYGDDVLAPDLEPDEGNLEAIEREIAVAAQTRRALVVLVGDRAAEDERTGELMVELLEEDGYRVDAVVASPSEKRQVRKALETAVVGGADLVVTVGGVGVSPRDLVPEATRKVLDRRLSGIEQALRASGLAAGSTEAGLSRGLAGVSGSTVVVNLADSRAAVRDGMATLGPLVSHVIEDLGRWRV</sequence>
<dbReference type="Proteomes" id="UP000426857">
    <property type="component" value="Chromosome"/>
</dbReference>
<dbReference type="InterPro" id="IPR001453">
    <property type="entry name" value="MoaB/Mog_dom"/>
</dbReference>
<dbReference type="RefSeq" id="WP_102211717.1">
    <property type="nucleotide sequence ID" value="NZ_CP046322.1"/>
</dbReference>
<dbReference type="EMBL" id="PNHF01000001">
    <property type="protein sequence ID" value="PMC63354.1"/>
    <property type="molecule type" value="Genomic_DNA"/>
</dbReference>
<dbReference type="KEGG" id="cxe:FOB82_02650"/>
<dbReference type="Gene3D" id="3.40.980.10">
    <property type="entry name" value="MoaB/Mog-like domain"/>
    <property type="match status" value="1"/>
</dbReference>
<comment type="pathway">
    <text evidence="1">Cofactor biosynthesis; molybdopterin biosynthesis.</text>
</comment>
<reference evidence="5 7" key="2">
    <citation type="submission" date="2019-11" db="EMBL/GenBank/DDBJ databases">
        <title>FDA dAtabase for Regulatory Grade micrObial Sequences (FDA-ARGOS): Supporting development and validation of Infectious Disease Dx tests.</title>
        <authorList>
            <person name="Kerrigan L."/>
            <person name="Long C."/>
            <person name="Tallon L."/>
            <person name="Sadzewicz L."/>
            <person name="Vavikolanu K."/>
            <person name="Mehta A."/>
            <person name="Aluvathingal J."/>
            <person name="Nadendla S."/>
            <person name="Yan Y."/>
            <person name="Sichtig H."/>
        </authorList>
    </citation>
    <scope>NUCLEOTIDE SEQUENCE [LARGE SCALE GENOMIC DNA]</scope>
    <source>
        <strain evidence="5 7">FDAARGOS_674</strain>
    </source>
</reference>
<feature type="domain" description="MoaB/Mog" evidence="3">
    <location>
        <begin position="46"/>
        <end position="187"/>
    </location>
</feature>
<dbReference type="EMBL" id="CP046322">
    <property type="protein sequence ID" value="QGS34006.1"/>
    <property type="molecule type" value="Genomic_DNA"/>
</dbReference>
<dbReference type="Proteomes" id="UP000235363">
    <property type="component" value="Unassembled WGS sequence"/>
</dbReference>
<accession>A0A2N6T241</accession>
<organism evidence="4 6">
    <name type="scientific">Corynebacterium xerosis</name>
    <dbReference type="NCBI Taxonomy" id="1725"/>
    <lineage>
        <taxon>Bacteria</taxon>
        <taxon>Bacillati</taxon>
        <taxon>Actinomycetota</taxon>
        <taxon>Actinomycetes</taxon>
        <taxon>Mycobacteriales</taxon>
        <taxon>Corynebacteriaceae</taxon>
        <taxon>Corynebacterium</taxon>
    </lineage>
</organism>
<evidence type="ECO:0000313" key="5">
    <source>
        <dbReference type="EMBL" id="QGS34006.1"/>
    </source>
</evidence>
<evidence type="ECO:0000313" key="7">
    <source>
        <dbReference type="Proteomes" id="UP000426857"/>
    </source>
</evidence>
<protein>
    <submittedName>
        <fullName evidence="4">Molybdenum cofactor biosynthesis protein</fullName>
    </submittedName>
</protein>
<name>A0A2N6T241_9CORY</name>
<evidence type="ECO:0000259" key="3">
    <source>
        <dbReference type="SMART" id="SM00852"/>
    </source>
</evidence>
<dbReference type="SUPFAM" id="SSF53218">
    <property type="entry name" value="Molybdenum cofactor biosynthesis proteins"/>
    <property type="match status" value="1"/>
</dbReference>
<dbReference type="GO" id="GO:0006777">
    <property type="term" value="P:Mo-molybdopterin cofactor biosynthetic process"/>
    <property type="evidence" value="ECO:0007669"/>
    <property type="project" value="UniProtKB-KW"/>
</dbReference>
<keyword evidence="2" id="KW-0501">Molybdenum cofactor biosynthesis</keyword>
<evidence type="ECO:0000256" key="2">
    <source>
        <dbReference type="ARBA" id="ARBA00023150"/>
    </source>
</evidence>
<dbReference type="SMART" id="SM00852">
    <property type="entry name" value="MoCF_biosynth"/>
    <property type="match status" value="1"/>
</dbReference>
<evidence type="ECO:0000256" key="1">
    <source>
        <dbReference type="ARBA" id="ARBA00005046"/>
    </source>
</evidence>
<dbReference type="Pfam" id="PF00994">
    <property type="entry name" value="MoCF_biosynth"/>
    <property type="match status" value="1"/>
</dbReference>
<gene>
    <name evidence="4" type="ORF">CJ204_00555</name>
    <name evidence="5" type="ORF">FOB82_02650</name>
</gene>